<sequence>MAPESHSHPMMSLAVGTHTRQRGVLPVAHETSSPVGSTRAIESCQRHPRRRDLPAAEEPPRPASGTRAFESHLRHPSSPASSRGDIKSRQQQRTGHQVPAAALEASRHEPAVPGAARSSRWGDTCPICLGPLEDPAGVDPCWHAFCHACIQRWAATALAATCPLCRQPIVAIRRLRLDNDHARVARSPHSRFHPYAGPWPWRRGRQRQQRHPGGLQRRSLSAERGERSPPVPRQRVRSLSWQWDSDGRSRLRSPPETREDPSWLRRVREEEPGSGDHAHHLPWLHP</sequence>
<evidence type="ECO:0000256" key="9">
    <source>
        <dbReference type="PROSITE-ProRule" id="PRU00175"/>
    </source>
</evidence>
<keyword evidence="8" id="KW-0804">Transcription</keyword>
<comment type="caution">
    <text evidence="12">The sequence shown here is derived from an EMBL/GenBank/DDBJ whole genome shotgun (WGS) entry which is preliminary data.</text>
</comment>
<dbReference type="SUPFAM" id="SSF57850">
    <property type="entry name" value="RING/U-box"/>
    <property type="match status" value="1"/>
</dbReference>
<evidence type="ECO:0000256" key="8">
    <source>
        <dbReference type="ARBA" id="ARBA00023163"/>
    </source>
</evidence>
<keyword evidence="4" id="KW-0479">Metal-binding</keyword>
<evidence type="ECO:0000256" key="6">
    <source>
        <dbReference type="ARBA" id="ARBA00022833"/>
    </source>
</evidence>
<feature type="region of interest" description="Disordered" evidence="10">
    <location>
        <begin position="1"/>
        <end position="119"/>
    </location>
</feature>
<dbReference type="PROSITE" id="PS00518">
    <property type="entry name" value="ZF_RING_1"/>
    <property type="match status" value="1"/>
</dbReference>
<dbReference type="GO" id="GO:0008270">
    <property type="term" value="F:zinc ion binding"/>
    <property type="evidence" value="ECO:0007669"/>
    <property type="project" value="UniProtKB-KW"/>
</dbReference>
<keyword evidence="7" id="KW-0805">Transcription regulation</keyword>
<name>A0ABC9XEY8_GRUJA</name>
<proteinExistence type="predicted"/>
<evidence type="ECO:0000256" key="2">
    <source>
        <dbReference type="ARBA" id="ARBA00012483"/>
    </source>
</evidence>
<keyword evidence="6" id="KW-0862">Zinc</keyword>
<organism evidence="12 13">
    <name type="scientific">Grus japonensis</name>
    <name type="common">Japanese crane</name>
    <name type="synonym">Red-crowned crane</name>
    <dbReference type="NCBI Taxonomy" id="30415"/>
    <lineage>
        <taxon>Eukaryota</taxon>
        <taxon>Metazoa</taxon>
        <taxon>Chordata</taxon>
        <taxon>Craniata</taxon>
        <taxon>Vertebrata</taxon>
        <taxon>Euteleostomi</taxon>
        <taxon>Archelosauria</taxon>
        <taxon>Archosauria</taxon>
        <taxon>Dinosauria</taxon>
        <taxon>Saurischia</taxon>
        <taxon>Theropoda</taxon>
        <taxon>Coelurosauria</taxon>
        <taxon>Aves</taxon>
        <taxon>Neognathae</taxon>
        <taxon>Neoaves</taxon>
        <taxon>Gruiformes</taxon>
        <taxon>Gruidae</taxon>
        <taxon>Grus</taxon>
    </lineage>
</organism>
<keyword evidence="5 9" id="KW-0863">Zinc-finger</keyword>
<evidence type="ECO:0000256" key="5">
    <source>
        <dbReference type="ARBA" id="ARBA00022771"/>
    </source>
</evidence>
<evidence type="ECO:0000256" key="1">
    <source>
        <dbReference type="ARBA" id="ARBA00000900"/>
    </source>
</evidence>
<dbReference type="GO" id="GO:0061630">
    <property type="term" value="F:ubiquitin protein ligase activity"/>
    <property type="evidence" value="ECO:0007669"/>
    <property type="project" value="UniProtKB-EC"/>
</dbReference>
<dbReference type="Gene3D" id="3.30.40.10">
    <property type="entry name" value="Zinc/RING finger domain, C3HC4 (zinc finger)"/>
    <property type="match status" value="1"/>
</dbReference>
<dbReference type="SMART" id="SM00184">
    <property type="entry name" value="RING"/>
    <property type="match status" value="1"/>
</dbReference>
<dbReference type="InterPro" id="IPR017907">
    <property type="entry name" value="Znf_RING_CS"/>
</dbReference>
<reference evidence="12 13" key="1">
    <citation type="submission" date="2024-06" db="EMBL/GenBank/DDBJ databases">
        <title>The draft genome of Grus japonensis, version 3.</title>
        <authorList>
            <person name="Nabeshima K."/>
            <person name="Suzuki S."/>
            <person name="Onuma M."/>
        </authorList>
    </citation>
    <scope>NUCLEOTIDE SEQUENCE [LARGE SCALE GENOMIC DNA]</scope>
    <source>
        <strain evidence="12 13">451A</strain>
    </source>
</reference>
<gene>
    <name evidence="12" type="ORF">GRJ2_002088800</name>
</gene>
<keyword evidence="13" id="KW-1185">Reference proteome</keyword>
<evidence type="ECO:0000256" key="7">
    <source>
        <dbReference type="ARBA" id="ARBA00023015"/>
    </source>
</evidence>
<feature type="domain" description="RING-type" evidence="11">
    <location>
        <begin position="125"/>
        <end position="166"/>
    </location>
</feature>
<dbReference type="PANTHER" id="PTHR46077">
    <property type="entry name" value="E3 UBIQUITIN-PROTEIN LIGASE TOPORS"/>
    <property type="match status" value="1"/>
</dbReference>
<dbReference type="InterPro" id="IPR001841">
    <property type="entry name" value="Znf_RING"/>
</dbReference>
<evidence type="ECO:0000256" key="3">
    <source>
        <dbReference type="ARBA" id="ARBA00022679"/>
    </source>
</evidence>
<feature type="compositionally biased region" description="Basic and acidic residues" evidence="10">
    <location>
        <begin position="245"/>
        <end position="279"/>
    </location>
</feature>
<dbReference type="Proteomes" id="UP001623348">
    <property type="component" value="Unassembled WGS sequence"/>
</dbReference>
<evidence type="ECO:0000313" key="12">
    <source>
        <dbReference type="EMBL" id="GAB0196235.1"/>
    </source>
</evidence>
<dbReference type="EMBL" id="BAAFJT010000015">
    <property type="protein sequence ID" value="GAB0196235.1"/>
    <property type="molecule type" value="Genomic_DNA"/>
</dbReference>
<feature type="region of interest" description="Disordered" evidence="10">
    <location>
        <begin position="195"/>
        <end position="286"/>
    </location>
</feature>
<accession>A0ABC9XEY8</accession>
<dbReference type="EC" id="2.3.2.27" evidence="2"/>
<evidence type="ECO:0000256" key="4">
    <source>
        <dbReference type="ARBA" id="ARBA00022723"/>
    </source>
</evidence>
<dbReference type="PROSITE" id="PS50089">
    <property type="entry name" value="ZF_RING_2"/>
    <property type="match status" value="1"/>
</dbReference>
<keyword evidence="3" id="KW-0808">Transferase</keyword>
<protein>
    <recommendedName>
        <fullName evidence="2">RING-type E3 ubiquitin transferase</fullName>
        <ecNumber evidence="2">2.3.2.27</ecNumber>
    </recommendedName>
</protein>
<evidence type="ECO:0000256" key="10">
    <source>
        <dbReference type="SAM" id="MobiDB-lite"/>
    </source>
</evidence>
<dbReference type="InterPro" id="IPR013083">
    <property type="entry name" value="Znf_RING/FYVE/PHD"/>
</dbReference>
<dbReference type="PANTHER" id="PTHR46077:SF1">
    <property type="entry name" value="TOP1 BINDING ARGININE_SERINE RICH PROTEIN, E3 UBIQUITIN LIGASE"/>
    <property type="match status" value="1"/>
</dbReference>
<dbReference type="Pfam" id="PF13923">
    <property type="entry name" value="zf-C3HC4_2"/>
    <property type="match status" value="1"/>
</dbReference>
<evidence type="ECO:0000259" key="11">
    <source>
        <dbReference type="PROSITE" id="PS50089"/>
    </source>
</evidence>
<comment type="catalytic activity">
    <reaction evidence="1">
        <text>S-ubiquitinyl-[E2 ubiquitin-conjugating enzyme]-L-cysteine + [acceptor protein]-L-lysine = [E2 ubiquitin-conjugating enzyme]-L-cysteine + N(6)-ubiquitinyl-[acceptor protein]-L-lysine.</text>
        <dbReference type="EC" id="2.3.2.27"/>
    </reaction>
</comment>
<feature type="compositionally biased region" description="Basic and acidic residues" evidence="10">
    <location>
        <begin position="51"/>
        <end position="60"/>
    </location>
</feature>
<evidence type="ECO:0000313" key="13">
    <source>
        <dbReference type="Proteomes" id="UP001623348"/>
    </source>
</evidence>
<dbReference type="AlphaFoldDB" id="A0ABC9XEY8"/>